<reference evidence="2 3" key="1">
    <citation type="submission" date="2016-07" db="EMBL/GenBank/DDBJ databases">
        <title>Pervasive Adenine N6-methylation of Active Genes in Fungi.</title>
        <authorList>
            <consortium name="DOE Joint Genome Institute"/>
            <person name="Mondo S.J."/>
            <person name="Dannebaum R.O."/>
            <person name="Kuo R.C."/>
            <person name="Labutti K."/>
            <person name="Haridas S."/>
            <person name="Kuo A."/>
            <person name="Salamov A."/>
            <person name="Ahrendt S.R."/>
            <person name="Lipzen A."/>
            <person name="Sullivan W."/>
            <person name="Andreopoulos W.B."/>
            <person name="Clum A."/>
            <person name="Lindquist E."/>
            <person name="Daum C."/>
            <person name="Ramamoorthy G.K."/>
            <person name="Gryganskyi A."/>
            <person name="Culley D."/>
            <person name="Magnuson J.K."/>
            <person name="James T.Y."/>
            <person name="O'Malley M.A."/>
            <person name="Stajich J.E."/>
            <person name="Spatafora J.W."/>
            <person name="Visel A."/>
            <person name="Grigoriev I.V."/>
        </authorList>
    </citation>
    <scope>NUCLEOTIDE SEQUENCE [LARGE SCALE GENOMIC DNA]</scope>
    <source>
        <strain evidence="2 3">68-887.2</strain>
    </source>
</reference>
<dbReference type="STRING" id="71784.A0A1Y2BJQ1"/>
<feature type="compositionally biased region" description="Basic and acidic residues" evidence="1">
    <location>
        <begin position="164"/>
        <end position="173"/>
    </location>
</feature>
<feature type="compositionally biased region" description="Polar residues" evidence="1">
    <location>
        <begin position="35"/>
        <end position="52"/>
    </location>
</feature>
<comment type="caution">
    <text evidence="2">The sequence shown here is derived from an EMBL/GenBank/DDBJ whole genome shotgun (WGS) entry which is preliminary data.</text>
</comment>
<evidence type="ECO:0000313" key="3">
    <source>
        <dbReference type="Proteomes" id="UP000193986"/>
    </source>
</evidence>
<evidence type="ECO:0000256" key="1">
    <source>
        <dbReference type="SAM" id="MobiDB-lite"/>
    </source>
</evidence>
<evidence type="ECO:0008006" key="4">
    <source>
        <dbReference type="Google" id="ProtNLM"/>
    </source>
</evidence>
<feature type="region of interest" description="Disordered" evidence="1">
    <location>
        <begin position="164"/>
        <end position="207"/>
    </location>
</feature>
<dbReference type="Proteomes" id="UP000193986">
    <property type="component" value="Unassembled WGS sequence"/>
</dbReference>
<dbReference type="InParanoid" id="A0A1Y2BJQ1"/>
<name>A0A1Y2BJQ1_9TREE</name>
<dbReference type="Pfam" id="PF11312">
    <property type="entry name" value="Methyltransf_34"/>
    <property type="match status" value="1"/>
</dbReference>
<feature type="compositionally biased region" description="Polar residues" evidence="1">
    <location>
        <begin position="197"/>
        <end position="207"/>
    </location>
</feature>
<keyword evidence="3" id="KW-1185">Reference proteome</keyword>
<proteinExistence type="predicted"/>
<protein>
    <recommendedName>
        <fullName evidence="4">Cytoplasmic protein</fullName>
    </recommendedName>
</protein>
<feature type="region of interest" description="Disordered" evidence="1">
    <location>
        <begin position="1"/>
        <end position="61"/>
    </location>
</feature>
<dbReference type="OrthoDB" id="6419443at2759"/>
<evidence type="ECO:0000313" key="2">
    <source>
        <dbReference type="EMBL" id="ORY34994.1"/>
    </source>
</evidence>
<dbReference type="AlphaFoldDB" id="A0A1Y2BJQ1"/>
<dbReference type="InterPro" id="IPR021463">
    <property type="entry name" value="Methyltransf_34"/>
</dbReference>
<feature type="compositionally biased region" description="Low complexity" evidence="1">
    <location>
        <begin position="7"/>
        <end position="19"/>
    </location>
</feature>
<sequence>MTHRSRTGGPPRQRQRAGGKSSKTSNRKLHHPPTADSQLDNNDIATRPQSLSALPPSDSRRLSFPADSEILQVIHTALRPTLDSATFVEDVQKVKGLLYERKWLEVFGDKAKEGQEKEEEGEEGSRGLLEVYAGRWVPGRALCFRNLMGGLDELRSFWEVGKEKENGEGRNQDENEVEDEDEDDVEDEAENENVDETSSSISQDTQEPSTLLNALKGINLQDDHGPESSTSIITRNIISLGGGAASELLAVSALVHSTLSASPSASTRAHWSWTGVDIGTWSGVIDSFHKAINTTWNLSSVLDVSFLQKDMISVESHSSLIDLLSPKSDDNVDISSPSDINSLDSNIDTNTNTDTNTKIDIDPNANTSSTLITLFFTLSELLSQSRTSTIALLHLLTTHSPSGTYFLVADTASDISDLEVGAQGRKWPNWMILDMILVGNGNGKQGQGQGGWVKVDGEDARWFRLGDGVGAGWRVKLENTRYWFRLYRRV</sequence>
<dbReference type="EMBL" id="MCFC01000002">
    <property type="protein sequence ID" value="ORY34994.1"/>
    <property type="molecule type" value="Genomic_DNA"/>
</dbReference>
<accession>A0A1Y2BJQ1</accession>
<organism evidence="2 3">
    <name type="scientific">Naematelia encephala</name>
    <dbReference type="NCBI Taxonomy" id="71784"/>
    <lineage>
        <taxon>Eukaryota</taxon>
        <taxon>Fungi</taxon>
        <taxon>Dikarya</taxon>
        <taxon>Basidiomycota</taxon>
        <taxon>Agaricomycotina</taxon>
        <taxon>Tremellomycetes</taxon>
        <taxon>Tremellales</taxon>
        <taxon>Naemateliaceae</taxon>
        <taxon>Naematelia</taxon>
    </lineage>
</organism>
<gene>
    <name evidence="2" type="ORF">BCR39DRAFT_563579</name>
</gene>
<feature type="compositionally biased region" description="Acidic residues" evidence="1">
    <location>
        <begin position="174"/>
        <end position="195"/>
    </location>
</feature>